<dbReference type="InterPro" id="IPR038377">
    <property type="entry name" value="Na/Glc_symporter_sf"/>
</dbReference>
<dbReference type="Gene3D" id="1.20.1730.10">
    <property type="entry name" value="Sodium/glucose cotransporter"/>
    <property type="match status" value="1"/>
</dbReference>
<evidence type="ECO:0000313" key="9">
    <source>
        <dbReference type="Proteomes" id="UP000683360"/>
    </source>
</evidence>
<feature type="transmembrane region" description="Helical" evidence="7">
    <location>
        <begin position="357"/>
        <end position="375"/>
    </location>
</feature>
<evidence type="ECO:0000256" key="6">
    <source>
        <dbReference type="RuleBase" id="RU362091"/>
    </source>
</evidence>
<evidence type="ECO:0000256" key="2">
    <source>
        <dbReference type="ARBA" id="ARBA00006434"/>
    </source>
</evidence>
<gene>
    <name evidence="8" type="ORF">MEDL_46038</name>
</gene>
<feature type="transmembrane region" description="Helical" evidence="7">
    <location>
        <begin position="326"/>
        <end position="350"/>
    </location>
</feature>
<evidence type="ECO:0000313" key="8">
    <source>
        <dbReference type="EMBL" id="CAG2233356.1"/>
    </source>
</evidence>
<dbReference type="OrthoDB" id="6132759at2759"/>
<feature type="transmembrane region" description="Helical" evidence="7">
    <location>
        <begin position="147"/>
        <end position="165"/>
    </location>
</feature>
<evidence type="ECO:0000256" key="7">
    <source>
        <dbReference type="SAM" id="Phobius"/>
    </source>
</evidence>
<keyword evidence="4 7" id="KW-1133">Transmembrane helix</keyword>
<feature type="transmembrane region" description="Helical" evidence="7">
    <location>
        <begin position="186"/>
        <end position="207"/>
    </location>
</feature>
<comment type="subcellular location">
    <subcellularLocation>
        <location evidence="1">Membrane</location>
        <topology evidence="1">Multi-pass membrane protein</topology>
    </subcellularLocation>
</comment>
<accession>A0A8S3TSC4</accession>
<evidence type="ECO:0000256" key="4">
    <source>
        <dbReference type="ARBA" id="ARBA00022989"/>
    </source>
</evidence>
<feature type="transmembrane region" description="Helical" evidence="7">
    <location>
        <begin position="12"/>
        <end position="32"/>
    </location>
</feature>
<dbReference type="InterPro" id="IPR001734">
    <property type="entry name" value="Na/solute_symporter"/>
</dbReference>
<protein>
    <submittedName>
        <fullName evidence="8">SLC5A9</fullName>
    </submittedName>
</protein>
<comment type="similarity">
    <text evidence="2 6">Belongs to the sodium:solute symporter (SSF) (TC 2.A.21) family.</text>
</comment>
<evidence type="ECO:0000256" key="1">
    <source>
        <dbReference type="ARBA" id="ARBA00004141"/>
    </source>
</evidence>
<dbReference type="PANTHER" id="PTHR11819:SF195">
    <property type="entry name" value="SODIUM_GLUCOSE COTRANSPORTER 4"/>
    <property type="match status" value="1"/>
</dbReference>
<feature type="transmembrane region" description="Helical" evidence="7">
    <location>
        <begin position="38"/>
        <end position="58"/>
    </location>
</feature>
<dbReference type="NCBIfam" id="TIGR00813">
    <property type="entry name" value="sss"/>
    <property type="match status" value="1"/>
</dbReference>
<keyword evidence="9" id="KW-1185">Reference proteome</keyword>
<name>A0A8S3TSC4_MYTED</name>
<feature type="transmembrane region" description="Helical" evidence="7">
    <location>
        <begin position="508"/>
        <end position="529"/>
    </location>
</feature>
<comment type="caution">
    <text evidence="8">The sequence shown here is derived from an EMBL/GenBank/DDBJ whole genome shotgun (WGS) entry which is preliminary data.</text>
</comment>
<organism evidence="8 9">
    <name type="scientific">Mytilus edulis</name>
    <name type="common">Blue mussel</name>
    <dbReference type="NCBI Taxonomy" id="6550"/>
    <lineage>
        <taxon>Eukaryota</taxon>
        <taxon>Metazoa</taxon>
        <taxon>Spiralia</taxon>
        <taxon>Lophotrochozoa</taxon>
        <taxon>Mollusca</taxon>
        <taxon>Bivalvia</taxon>
        <taxon>Autobranchia</taxon>
        <taxon>Pteriomorphia</taxon>
        <taxon>Mytilida</taxon>
        <taxon>Mytiloidea</taxon>
        <taxon>Mytilidae</taxon>
        <taxon>Mytilinae</taxon>
        <taxon>Mytilus</taxon>
    </lineage>
</organism>
<proteinExistence type="inferred from homology"/>
<dbReference type="AlphaFoldDB" id="A0A8S3TSC4"/>
<keyword evidence="3 7" id="KW-0812">Transmembrane</keyword>
<sequence>MVDTLATEDYVTIAVYFGIVLAVGLWVGASIYASNIGAPMFIGLAGTAAASGLAVTIYEWHAEIYSGAIFLRHILKWNMYLCVVVILAVTAVFTIVGIIQVGGWDEMTEKYMHSAANYTLMNQSLYSCGMPREDSLHIFRSATTGDIPWTGALTGLSIMGLYVWCQDQLIVQRTLSARDMAHAKAGTLLGGALKLLGLFTFIVPGMISRILYPDEIACADPDKCEAFCHNKAGCSNFAYPVLVLRLMPKGLRGLMLAALLAALMSSLTSILNSASAIATMDIWKQFRKKATQAELMVVGRVTVMILVVISIVWLPIMDAAQGGMFWFYFIGIRSYFLPQMCILFVLGLFWKRLTEQGAFWGLMISLVIGMIRMVLDFTFIKPSCGSGDEDTRPSIISKVDFTHFAAILAVLCCISMLRRVTWWTKDDDEDPELSSEDDEVVDEQRINKAEIIEDNGTALPVSFGQRFCKAFKDWVCGTTDEVHKHQYLTQREIIHLRKKMKSIDETALYRKVLNGAAIIMSLLTAFLIGKFS</sequence>
<dbReference type="GO" id="GO:0005412">
    <property type="term" value="F:D-glucose:sodium symporter activity"/>
    <property type="evidence" value="ECO:0007669"/>
    <property type="project" value="TreeGrafter"/>
</dbReference>
<evidence type="ECO:0000256" key="3">
    <source>
        <dbReference type="ARBA" id="ARBA00022692"/>
    </source>
</evidence>
<reference evidence="8" key="1">
    <citation type="submission" date="2021-03" db="EMBL/GenBank/DDBJ databases">
        <authorList>
            <person name="Bekaert M."/>
        </authorList>
    </citation>
    <scope>NUCLEOTIDE SEQUENCE</scope>
</reference>
<keyword evidence="5 7" id="KW-0472">Membrane</keyword>
<evidence type="ECO:0000256" key="5">
    <source>
        <dbReference type="ARBA" id="ARBA00023136"/>
    </source>
</evidence>
<feature type="transmembrane region" description="Helical" evidence="7">
    <location>
        <begin position="395"/>
        <end position="417"/>
    </location>
</feature>
<dbReference type="EMBL" id="CAJPWZ010002206">
    <property type="protein sequence ID" value="CAG2233356.1"/>
    <property type="molecule type" value="Genomic_DNA"/>
</dbReference>
<dbReference type="GO" id="GO:0005886">
    <property type="term" value="C:plasma membrane"/>
    <property type="evidence" value="ECO:0007669"/>
    <property type="project" value="TreeGrafter"/>
</dbReference>
<dbReference type="Proteomes" id="UP000683360">
    <property type="component" value="Unassembled WGS sequence"/>
</dbReference>
<feature type="transmembrane region" description="Helical" evidence="7">
    <location>
        <begin position="79"/>
        <end position="102"/>
    </location>
</feature>
<feature type="transmembrane region" description="Helical" evidence="7">
    <location>
        <begin position="254"/>
        <end position="274"/>
    </location>
</feature>
<dbReference type="Pfam" id="PF00474">
    <property type="entry name" value="SSF"/>
    <property type="match status" value="2"/>
</dbReference>
<feature type="transmembrane region" description="Helical" evidence="7">
    <location>
        <begin position="295"/>
        <end position="314"/>
    </location>
</feature>
<dbReference type="PANTHER" id="PTHR11819">
    <property type="entry name" value="SOLUTE CARRIER FAMILY 5"/>
    <property type="match status" value="1"/>
</dbReference>
<dbReference type="PROSITE" id="PS50283">
    <property type="entry name" value="NA_SOLUT_SYMP_3"/>
    <property type="match status" value="1"/>
</dbReference>